<evidence type="ECO:0000256" key="1">
    <source>
        <dbReference type="SAM" id="MobiDB-lite"/>
    </source>
</evidence>
<dbReference type="Proteomes" id="UP001159363">
    <property type="component" value="Chromosome 14"/>
</dbReference>
<protein>
    <submittedName>
        <fullName evidence="2">Uncharacterized protein</fullName>
    </submittedName>
</protein>
<name>A0ABQ9G658_9NEOP</name>
<comment type="caution">
    <text evidence="2">The sequence shown here is derived from an EMBL/GenBank/DDBJ whole genome shotgun (WGS) entry which is preliminary data.</text>
</comment>
<proteinExistence type="predicted"/>
<reference evidence="2 3" key="1">
    <citation type="submission" date="2023-02" db="EMBL/GenBank/DDBJ databases">
        <title>LHISI_Scaffold_Assembly.</title>
        <authorList>
            <person name="Stuart O.P."/>
            <person name="Cleave R."/>
            <person name="Magrath M.J.L."/>
            <person name="Mikheyev A.S."/>
        </authorList>
    </citation>
    <scope>NUCLEOTIDE SEQUENCE [LARGE SCALE GENOMIC DNA]</scope>
    <source>
        <strain evidence="2">Daus_M_001</strain>
        <tissue evidence="2">Leg muscle</tissue>
    </source>
</reference>
<feature type="compositionally biased region" description="Basic and acidic residues" evidence="1">
    <location>
        <begin position="1"/>
        <end position="19"/>
    </location>
</feature>
<gene>
    <name evidence="2" type="ORF">PR048_031359</name>
</gene>
<keyword evidence="3" id="KW-1185">Reference proteome</keyword>
<evidence type="ECO:0000313" key="3">
    <source>
        <dbReference type="Proteomes" id="UP001159363"/>
    </source>
</evidence>
<feature type="region of interest" description="Disordered" evidence="1">
    <location>
        <begin position="1"/>
        <end position="22"/>
    </location>
</feature>
<organism evidence="2 3">
    <name type="scientific">Dryococelus australis</name>
    <dbReference type="NCBI Taxonomy" id="614101"/>
    <lineage>
        <taxon>Eukaryota</taxon>
        <taxon>Metazoa</taxon>
        <taxon>Ecdysozoa</taxon>
        <taxon>Arthropoda</taxon>
        <taxon>Hexapoda</taxon>
        <taxon>Insecta</taxon>
        <taxon>Pterygota</taxon>
        <taxon>Neoptera</taxon>
        <taxon>Polyneoptera</taxon>
        <taxon>Phasmatodea</taxon>
        <taxon>Verophasmatodea</taxon>
        <taxon>Anareolatae</taxon>
        <taxon>Phasmatidae</taxon>
        <taxon>Eurycanthinae</taxon>
        <taxon>Dryococelus</taxon>
    </lineage>
</organism>
<sequence>MGRCRNERAGKREIPEKTHRSVASSITIPICENPGVTHAVNRTRFALVRDD</sequence>
<accession>A0ABQ9G658</accession>
<evidence type="ECO:0000313" key="2">
    <source>
        <dbReference type="EMBL" id="KAJ8867557.1"/>
    </source>
</evidence>
<dbReference type="EMBL" id="JARBHB010000015">
    <property type="protein sequence ID" value="KAJ8867557.1"/>
    <property type="molecule type" value="Genomic_DNA"/>
</dbReference>